<dbReference type="OrthoDB" id="3533814at2759"/>
<dbReference type="PANTHER" id="PTHR34502:SF3">
    <property type="entry name" value="DUF6594 DOMAIN-CONTAINING PROTEIN"/>
    <property type="match status" value="1"/>
</dbReference>
<dbReference type="Pfam" id="PF20237">
    <property type="entry name" value="DUF6594"/>
    <property type="match status" value="1"/>
</dbReference>
<evidence type="ECO:0000256" key="1">
    <source>
        <dbReference type="SAM" id="MobiDB-lite"/>
    </source>
</evidence>
<dbReference type="Proteomes" id="UP000308768">
    <property type="component" value="Unassembled WGS sequence"/>
</dbReference>
<evidence type="ECO:0000313" key="5">
    <source>
        <dbReference type="Proteomes" id="UP000308768"/>
    </source>
</evidence>
<dbReference type="STRING" id="331657.A0A4U0WUV4"/>
<evidence type="ECO:0000313" key="4">
    <source>
        <dbReference type="EMBL" id="TKA66353.1"/>
    </source>
</evidence>
<feature type="transmembrane region" description="Helical" evidence="2">
    <location>
        <begin position="187"/>
        <end position="206"/>
    </location>
</feature>
<feature type="transmembrane region" description="Helical" evidence="2">
    <location>
        <begin position="157"/>
        <end position="181"/>
    </location>
</feature>
<dbReference type="InterPro" id="IPR046529">
    <property type="entry name" value="DUF6594"/>
</dbReference>
<feature type="domain" description="DUF6594" evidence="3">
    <location>
        <begin position="140"/>
        <end position="220"/>
    </location>
</feature>
<dbReference type="EMBL" id="NAJN01001032">
    <property type="protein sequence ID" value="TKA66353.1"/>
    <property type="molecule type" value="Genomic_DNA"/>
</dbReference>
<proteinExistence type="predicted"/>
<feature type="region of interest" description="Disordered" evidence="1">
    <location>
        <begin position="42"/>
        <end position="85"/>
    </location>
</feature>
<dbReference type="PANTHER" id="PTHR34502">
    <property type="entry name" value="DUF6594 DOMAIN-CONTAINING PROTEIN-RELATED"/>
    <property type="match status" value="1"/>
</dbReference>
<dbReference type="AlphaFoldDB" id="A0A4U0WUV4"/>
<keyword evidence="2" id="KW-0472">Membrane</keyword>
<keyword evidence="5" id="KW-1185">Reference proteome</keyword>
<keyword evidence="2" id="KW-0812">Transmembrane</keyword>
<gene>
    <name evidence="4" type="ORF">B0A49_08795</name>
</gene>
<sequence length="220" mass="24889">MASFDLHVEAPSVKRQRMTHFDVHLESSKVIFNKTIEGRYRDGKSGYEEQSKTTNDESLKQDTYLDKRTEKSPREERLDEEPAWRSPDYDVGQKVNLREPRVLAGPWTVKKINGDGTYDLEKGDRTTRKGLLFSSPAQRASTDDDLVHLYSKERIDILVRLIITIFAVALLMAPVVVLLSAKESGTIKIVVVLLFTLFFSAALSVFTKAKRHEVFAATAA</sequence>
<comment type="caution">
    <text evidence="4">The sequence shown here is derived from an EMBL/GenBank/DDBJ whole genome shotgun (WGS) entry which is preliminary data.</text>
</comment>
<name>A0A4U0WUV4_9PEZI</name>
<accession>A0A4U0WUV4</accession>
<organism evidence="4 5">
    <name type="scientific">Cryomyces minteri</name>
    <dbReference type="NCBI Taxonomy" id="331657"/>
    <lineage>
        <taxon>Eukaryota</taxon>
        <taxon>Fungi</taxon>
        <taxon>Dikarya</taxon>
        <taxon>Ascomycota</taxon>
        <taxon>Pezizomycotina</taxon>
        <taxon>Dothideomycetes</taxon>
        <taxon>Dothideomycetes incertae sedis</taxon>
        <taxon>Cryomyces</taxon>
    </lineage>
</organism>
<feature type="compositionally biased region" description="Basic and acidic residues" evidence="1">
    <location>
        <begin position="42"/>
        <end position="83"/>
    </location>
</feature>
<protein>
    <recommendedName>
        <fullName evidence="3">DUF6594 domain-containing protein</fullName>
    </recommendedName>
</protein>
<reference evidence="4 5" key="1">
    <citation type="submission" date="2017-03" db="EMBL/GenBank/DDBJ databases">
        <title>Genomes of endolithic fungi from Antarctica.</title>
        <authorList>
            <person name="Coleine C."/>
            <person name="Masonjones S."/>
            <person name="Stajich J.E."/>
        </authorList>
    </citation>
    <scope>NUCLEOTIDE SEQUENCE [LARGE SCALE GENOMIC DNA]</scope>
    <source>
        <strain evidence="4 5">CCFEE 5187</strain>
    </source>
</reference>
<evidence type="ECO:0000259" key="3">
    <source>
        <dbReference type="Pfam" id="PF20237"/>
    </source>
</evidence>
<evidence type="ECO:0000256" key="2">
    <source>
        <dbReference type="SAM" id="Phobius"/>
    </source>
</evidence>
<keyword evidence="2" id="KW-1133">Transmembrane helix</keyword>